<comment type="caution">
    <text evidence="2">The sequence shown here is derived from an EMBL/GenBank/DDBJ whole genome shotgun (WGS) entry which is preliminary data.</text>
</comment>
<dbReference type="AlphaFoldDB" id="A0AA38TR95"/>
<evidence type="ECO:0000313" key="2">
    <source>
        <dbReference type="EMBL" id="KAJ9564669.1"/>
    </source>
</evidence>
<dbReference type="InterPro" id="IPR015940">
    <property type="entry name" value="UBA"/>
</dbReference>
<sequence>MGFFDTRENLQELAATAGNVQAAVERLLGNPVCDRPGSLMQVLNFLKKALGDAFLVFVEYVLKYRGLNVVM</sequence>
<evidence type="ECO:0000259" key="1">
    <source>
        <dbReference type="PROSITE" id="PS50030"/>
    </source>
</evidence>
<feature type="domain" description="UBA" evidence="1">
    <location>
        <begin position="1"/>
        <end position="30"/>
    </location>
</feature>
<name>A0AA38TR95_9ASTR</name>
<protein>
    <recommendedName>
        <fullName evidence="1">UBA domain-containing protein</fullName>
    </recommendedName>
</protein>
<dbReference type="Proteomes" id="UP001172457">
    <property type="component" value="Chromosome 1"/>
</dbReference>
<dbReference type="Gene3D" id="1.10.8.10">
    <property type="entry name" value="DNA helicase RuvA subunit, C-terminal domain"/>
    <property type="match status" value="1"/>
</dbReference>
<dbReference type="InterPro" id="IPR009060">
    <property type="entry name" value="UBA-like_sf"/>
</dbReference>
<gene>
    <name evidence="2" type="ORF">OSB04_000635</name>
</gene>
<evidence type="ECO:0000313" key="3">
    <source>
        <dbReference type="Proteomes" id="UP001172457"/>
    </source>
</evidence>
<proteinExistence type="predicted"/>
<dbReference type="EMBL" id="JARYMX010000001">
    <property type="protein sequence ID" value="KAJ9564669.1"/>
    <property type="molecule type" value="Genomic_DNA"/>
</dbReference>
<reference evidence="2" key="1">
    <citation type="submission" date="2023-03" db="EMBL/GenBank/DDBJ databases">
        <title>Chromosome-scale reference genome and RAD-based genetic map of yellow starthistle (Centaurea solstitialis) reveal putative structural variation and QTLs associated with invader traits.</title>
        <authorList>
            <person name="Reatini B."/>
            <person name="Cang F.A."/>
            <person name="Jiang Q."/>
            <person name="Mckibben M.T.W."/>
            <person name="Barker M.S."/>
            <person name="Rieseberg L.H."/>
            <person name="Dlugosch K.M."/>
        </authorList>
    </citation>
    <scope>NUCLEOTIDE SEQUENCE</scope>
    <source>
        <strain evidence="2">CAN-66</strain>
        <tissue evidence="2">Leaf</tissue>
    </source>
</reference>
<keyword evidence="3" id="KW-1185">Reference proteome</keyword>
<dbReference type="PROSITE" id="PS50030">
    <property type="entry name" value="UBA"/>
    <property type="match status" value="1"/>
</dbReference>
<organism evidence="2 3">
    <name type="scientific">Centaurea solstitialis</name>
    <name type="common">yellow star-thistle</name>
    <dbReference type="NCBI Taxonomy" id="347529"/>
    <lineage>
        <taxon>Eukaryota</taxon>
        <taxon>Viridiplantae</taxon>
        <taxon>Streptophyta</taxon>
        <taxon>Embryophyta</taxon>
        <taxon>Tracheophyta</taxon>
        <taxon>Spermatophyta</taxon>
        <taxon>Magnoliopsida</taxon>
        <taxon>eudicotyledons</taxon>
        <taxon>Gunneridae</taxon>
        <taxon>Pentapetalae</taxon>
        <taxon>asterids</taxon>
        <taxon>campanulids</taxon>
        <taxon>Asterales</taxon>
        <taxon>Asteraceae</taxon>
        <taxon>Carduoideae</taxon>
        <taxon>Cardueae</taxon>
        <taxon>Centaureinae</taxon>
        <taxon>Centaurea</taxon>
    </lineage>
</organism>
<accession>A0AA38TR95</accession>
<dbReference type="SUPFAM" id="SSF46934">
    <property type="entry name" value="UBA-like"/>
    <property type="match status" value="1"/>
</dbReference>